<comment type="caution">
    <text evidence="1">The sequence shown here is derived from an EMBL/GenBank/DDBJ whole genome shotgun (WGS) entry which is preliminary data.</text>
</comment>
<organism evidence="1">
    <name type="scientific">Picea glauca</name>
    <name type="common">White spruce</name>
    <name type="synonym">Pinus glauca</name>
    <dbReference type="NCBI Taxonomy" id="3330"/>
    <lineage>
        <taxon>Eukaryota</taxon>
        <taxon>Viridiplantae</taxon>
        <taxon>Streptophyta</taxon>
        <taxon>Embryophyta</taxon>
        <taxon>Tracheophyta</taxon>
        <taxon>Spermatophyta</taxon>
        <taxon>Pinopsida</taxon>
        <taxon>Pinidae</taxon>
        <taxon>Conifers I</taxon>
        <taxon>Pinales</taxon>
        <taxon>Pinaceae</taxon>
        <taxon>Picea</taxon>
    </lineage>
</organism>
<keyword evidence="1" id="KW-0496">Mitochondrion</keyword>
<geneLocation type="mitochondrion" evidence="1"/>
<evidence type="ECO:0000313" key="1">
    <source>
        <dbReference type="EMBL" id="KUM49901.1"/>
    </source>
</evidence>
<dbReference type="AlphaFoldDB" id="A0A101M2M4"/>
<sequence>MGVIRLASLVARFKTGKLTTSRWPNSRGNRLQSGGGGIETLFFRPEPFMEYGASIYIRYIGIVFRTKPWLGRERDKHSLGRLCIKESSLLKQKATYFTQIGNPQTYSEQIGSGPLYMLFFCHNAFFICMSHIRLDKPLPYSISFCLIG</sequence>
<protein>
    <submittedName>
        <fullName evidence="1">Uncharacterized protein</fullName>
    </submittedName>
</protein>
<name>A0A101M2M4_PICGL</name>
<reference evidence="1" key="1">
    <citation type="journal article" date="2015" name="Genome Biol. Evol.">
        <title>Organellar Genomes of White Spruce (Picea glauca): Assembly and Annotation.</title>
        <authorList>
            <person name="Jackman S.D."/>
            <person name="Warren R.L."/>
            <person name="Gibb E.A."/>
            <person name="Vandervalk B.P."/>
            <person name="Mohamadi H."/>
            <person name="Chu J."/>
            <person name="Raymond A."/>
            <person name="Pleasance S."/>
            <person name="Coope R."/>
            <person name="Wildung M.R."/>
            <person name="Ritland C.E."/>
            <person name="Bousquet J."/>
            <person name="Jones S.J."/>
            <person name="Bohlmann J."/>
            <person name="Birol I."/>
        </authorList>
    </citation>
    <scope>NUCLEOTIDE SEQUENCE [LARGE SCALE GENOMIC DNA]</scope>
    <source>
        <tissue evidence="1">Flushing bud</tissue>
    </source>
</reference>
<dbReference type="EMBL" id="LKAM01000002">
    <property type="protein sequence ID" value="KUM49901.1"/>
    <property type="molecule type" value="Genomic_DNA"/>
</dbReference>
<accession>A0A101M2M4</accession>
<proteinExistence type="predicted"/>
<gene>
    <name evidence="1" type="ORF">ABT39_MTgene3128</name>
</gene>